<accession>A0A812QEM3</accession>
<evidence type="ECO:0000313" key="2">
    <source>
        <dbReference type="Proteomes" id="UP000604046"/>
    </source>
</evidence>
<gene>
    <name evidence="1" type="primary">KCNQ2</name>
    <name evidence="1" type="ORF">SNAT2548_LOCUS19953</name>
</gene>
<sequence>MTMSEGKSTSTPETDAEYKPMVISENMEEELHRLGASSDMIAHLKEEDEMVHLPMPGNLDGSIRTKALRCMFSMLQANPVGKSTWFQAALLLDRITACQSFCLEQLPLTCTCVTSLVLKCASSAAMPLAGEDVINDFATWLDSTQNCVTAEVSNRAVSQHEKEVLEALDFRVQAPCVLQWCKPYFTRLGLLASREFQLPVQQMHGTVVMFAHAVVMCVPASPMLSHGNLAAGLFSLSFVYSGLLPMASLMPSSMSAAEWSTLLAATPPVPPCRLPQAVTMRLMDMMCLTVMEKPDVIRAWSRHALEALSESLQQICISQGKHRQNCVFRS</sequence>
<organism evidence="1 2">
    <name type="scientific">Symbiodinium natans</name>
    <dbReference type="NCBI Taxonomy" id="878477"/>
    <lineage>
        <taxon>Eukaryota</taxon>
        <taxon>Sar</taxon>
        <taxon>Alveolata</taxon>
        <taxon>Dinophyceae</taxon>
        <taxon>Suessiales</taxon>
        <taxon>Symbiodiniaceae</taxon>
        <taxon>Symbiodinium</taxon>
    </lineage>
</organism>
<name>A0A812QEM3_9DINO</name>
<keyword evidence="2" id="KW-1185">Reference proteome</keyword>
<dbReference type="InterPro" id="IPR036915">
    <property type="entry name" value="Cyclin-like_sf"/>
</dbReference>
<dbReference type="Proteomes" id="UP000604046">
    <property type="component" value="Unassembled WGS sequence"/>
</dbReference>
<reference evidence="1" key="1">
    <citation type="submission" date="2021-02" db="EMBL/GenBank/DDBJ databases">
        <authorList>
            <person name="Dougan E. K."/>
            <person name="Rhodes N."/>
            <person name="Thang M."/>
            <person name="Chan C."/>
        </authorList>
    </citation>
    <scope>NUCLEOTIDE SEQUENCE</scope>
</reference>
<evidence type="ECO:0000313" key="1">
    <source>
        <dbReference type="EMBL" id="CAE7367158.1"/>
    </source>
</evidence>
<dbReference type="SUPFAM" id="SSF47954">
    <property type="entry name" value="Cyclin-like"/>
    <property type="match status" value="1"/>
</dbReference>
<proteinExistence type="predicted"/>
<dbReference type="OrthoDB" id="437633at2759"/>
<dbReference type="AlphaFoldDB" id="A0A812QEM3"/>
<protein>
    <submittedName>
        <fullName evidence="1">KCNQ2 protein</fullName>
    </submittedName>
</protein>
<comment type="caution">
    <text evidence="1">The sequence shown here is derived from an EMBL/GenBank/DDBJ whole genome shotgun (WGS) entry which is preliminary data.</text>
</comment>
<dbReference type="EMBL" id="CAJNDS010002195">
    <property type="protein sequence ID" value="CAE7367158.1"/>
    <property type="molecule type" value="Genomic_DNA"/>
</dbReference>